<dbReference type="GO" id="GO:0003677">
    <property type="term" value="F:DNA binding"/>
    <property type="evidence" value="ECO:0007669"/>
    <property type="project" value="InterPro"/>
</dbReference>
<dbReference type="OrthoDB" id="9429628at2"/>
<comment type="similarity">
    <text evidence="1">Belongs to the RNA polymerase subunit omega family.</text>
</comment>
<evidence type="ECO:0000256" key="5">
    <source>
        <dbReference type="ARBA" id="ARBA00023163"/>
    </source>
</evidence>
<dbReference type="InterPro" id="IPR036161">
    <property type="entry name" value="RPB6/omega-like_sf"/>
</dbReference>
<evidence type="ECO:0000256" key="4">
    <source>
        <dbReference type="ARBA" id="ARBA00022478"/>
    </source>
</evidence>
<keyword evidence="5" id="KW-0804">Transcription</keyword>
<reference evidence="9 10" key="1">
    <citation type="submission" date="2019-03" db="EMBL/GenBank/DDBJ databases">
        <title>Porphyromonas levii Isolated from the Uterus of Dairy Cows.</title>
        <authorList>
            <person name="Francis A.M."/>
        </authorList>
    </citation>
    <scope>NUCLEOTIDE SEQUENCE [LARGE SCALE GENOMIC DNA]</scope>
    <source>
        <strain evidence="9 10">AF5678</strain>
    </source>
</reference>
<dbReference type="GO" id="GO:0006351">
    <property type="term" value="P:DNA-templated transcription"/>
    <property type="evidence" value="ECO:0007669"/>
    <property type="project" value="InterPro"/>
</dbReference>
<evidence type="ECO:0000256" key="2">
    <source>
        <dbReference type="ARBA" id="ARBA00012418"/>
    </source>
</evidence>
<dbReference type="Pfam" id="PF01192">
    <property type="entry name" value="RNA_pol_Rpb6"/>
    <property type="match status" value="1"/>
</dbReference>
<evidence type="ECO:0000256" key="1">
    <source>
        <dbReference type="ARBA" id="ARBA00006711"/>
    </source>
</evidence>
<dbReference type="GO" id="GO:0000428">
    <property type="term" value="C:DNA-directed RNA polymerase complex"/>
    <property type="evidence" value="ECO:0007669"/>
    <property type="project" value="UniProtKB-KW"/>
</dbReference>
<dbReference type="STRING" id="1122973.GCA_000379925_01080"/>
<dbReference type="EMBL" id="SPNC01000100">
    <property type="protein sequence ID" value="TFH94635.1"/>
    <property type="molecule type" value="Genomic_DNA"/>
</dbReference>
<keyword evidence="4" id="KW-0240">DNA-directed RNA polymerase</keyword>
<comment type="caution">
    <text evidence="9">The sequence shown here is derived from an EMBL/GenBank/DDBJ whole genome shotgun (WGS) entry which is preliminary data.</text>
</comment>
<evidence type="ECO:0000256" key="6">
    <source>
        <dbReference type="ARBA" id="ARBA00029924"/>
    </source>
</evidence>
<dbReference type="SMART" id="SM01409">
    <property type="entry name" value="RNA_pol_Rpb6"/>
    <property type="match status" value="1"/>
</dbReference>
<dbReference type="GO" id="GO:0003899">
    <property type="term" value="F:DNA-directed RNA polymerase activity"/>
    <property type="evidence" value="ECO:0007669"/>
    <property type="project" value="UniProtKB-EC"/>
</dbReference>
<accession>A0A4Y8WNX9</accession>
<comment type="catalytic activity">
    <reaction evidence="8">
        <text>RNA(n) + a ribonucleoside 5'-triphosphate = RNA(n+1) + diphosphate</text>
        <dbReference type="Rhea" id="RHEA:21248"/>
        <dbReference type="Rhea" id="RHEA-COMP:14527"/>
        <dbReference type="Rhea" id="RHEA-COMP:17342"/>
        <dbReference type="ChEBI" id="CHEBI:33019"/>
        <dbReference type="ChEBI" id="CHEBI:61557"/>
        <dbReference type="ChEBI" id="CHEBI:140395"/>
        <dbReference type="EC" id="2.7.7.6"/>
    </reaction>
</comment>
<dbReference type="AlphaFoldDB" id="A0A4Y8WNX9"/>
<evidence type="ECO:0000313" key="9">
    <source>
        <dbReference type="EMBL" id="TFH94635.1"/>
    </source>
</evidence>
<dbReference type="SUPFAM" id="SSF63562">
    <property type="entry name" value="RPB6/omega subunit-like"/>
    <property type="match status" value="1"/>
</dbReference>
<sequence>MKKKTNTPLTTVTRDLDKFSEPTGNLYESVVVMSKRANQVAAETKSALENKLQEFSTYTDTMEDFSENQEQIEISKYYERLPKPVLVAAKEFEDGEVYFRNPLNEVEDEEEL</sequence>
<dbReference type="RefSeq" id="WP_018358328.1">
    <property type="nucleotide sequence ID" value="NZ_CP197400.1"/>
</dbReference>
<proteinExistence type="inferred from homology"/>
<gene>
    <name evidence="9" type="ORF">E4P47_06680</name>
</gene>
<evidence type="ECO:0000256" key="8">
    <source>
        <dbReference type="ARBA" id="ARBA00048552"/>
    </source>
</evidence>
<evidence type="ECO:0000256" key="7">
    <source>
        <dbReference type="ARBA" id="ARBA00030998"/>
    </source>
</evidence>
<dbReference type="EC" id="2.7.7.6" evidence="2"/>
<evidence type="ECO:0000313" key="10">
    <source>
        <dbReference type="Proteomes" id="UP000297225"/>
    </source>
</evidence>
<protein>
    <recommendedName>
        <fullName evidence="3">DNA-directed RNA polymerase subunit omega</fullName>
        <ecNumber evidence="2">2.7.7.6</ecNumber>
    </recommendedName>
    <alternativeName>
        <fullName evidence="7">RNA polymerase omega subunit</fullName>
    </alternativeName>
    <alternativeName>
        <fullName evidence="6">Transcriptase subunit omega</fullName>
    </alternativeName>
</protein>
<organism evidence="9 10">
    <name type="scientific">Porphyromonas levii</name>
    <dbReference type="NCBI Taxonomy" id="28114"/>
    <lineage>
        <taxon>Bacteria</taxon>
        <taxon>Pseudomonadati</taxon>
        <taxon>Bacteroidota</taxon>
        <taxon>Bacteroidia</taxon>
        <taxon>Bacteroidales</taxon>
        <taxon>Porphyromonadaceae</taxon>
        <taxon>Porphyromonas</taxon>
    </lineage>
</organism>
<evidence type="ECO:0000256" key="3">
    <source>
        <dbReference type="ARBA" id="ARBA00013725"/>
    </source>
</evidence>
<name>A0A4Y8WNX9_9PORP</name>
<dbReference type="Proteomes" id="UP000297225">
    <property type="component" value="Unassembled WGS sequence"/>
</dbReference>
<dbReference type="InterPro" id="IPR006110">
    <property type="entry name" value="Pol_omega/Rpo6/RPB6"/>
</dbReference>
<keyword evidence="10" id="KW-1185">Reference proteome</keyword>